<keyword evidence="4" id="KW-1185">Reference proteome</keyword>
<evidence type="ECO:0000313" key="4">
    <source>
        <dbReference type="Proteomes" id="UP000224854"/>
    </source>
</evidence>
<keyword evidence="2" id="KW-1133">Transmembrane helix</keyword>
<feature type="region of interest" description="Disordered" evidence="1">
    <location>
        <begin position="272"/>
        <end position="299"/>
    </location>
</feature>
<evidence type="ECO:0000256" key="2">
    <source>
        <dbReference type="SAM" id="Phobius"/>
    </source>
</evidence>
<accession>A0A2C5Y0S0</accession>
<sequence>MAAEAAKPSPARANGALHKSSSLASRTGRKGGGFVGWAFGVLARLATWAAILTILFRCPQSLEECNDQSPYICKHYFHARNVISPHVKPYYDHYAAPYVEVAKPYYQAVDGRVLTPTRAIATYYAAPLVKQGQDFAWNQWQAKGQPQVTRLIDLSRAHYDKSVAPPLAKAGQALSPYYDTVMGQSVWVYNNYVLPSYQYARPYAINCYTVAFEFTTGKAMPATYWALHKTATYLDISVRPQVRVLYTEHVEPQLLRIGERLGRYKGKARTTVLPEDTASAAGDESTATQATSESAPLSSTWISSTNAEMPSAAGESATEPQETKDFWHPVQAPPAAENESERRRKAREMVTEDLEQWQTKFVTQADEGAVDIEDNVDEIARKIMAENANVTGKLLLQSLRDTADAEIANLKRKITSIVSSGPRDAQEQALSAVRSAGLAIKKTAQKIRSWREDYDAELQESVTAAADVHFEILDETRGLALQQIGMKWAWTEGITYKDWAKYHELKKTLWQWTDELKQLITSHPTLVKAQDVAAQLEEEAMEVASEAAAQLGRLKEVAHWKIVAGDSTENFNSDDMRLAAEAARNEAAANEHDTKDTAAATLDSTSESPAASVASNSQQDTLGTDAESIAHQEPLSESIAHKASIAPTIKEHTLSVGNQAAHEAVFVADQDQILVSKVSTPLDETTSTFDEAVTDSTSLDEAYSSTSTDAPDEAESKADNDNDTSTVDPLAKEAVEAAKVAMTMEADNLSQDGSSTSTAETETSQDDQEPRSEPRQDGDAAKDTIYAGAFGAVAQSVPDRQPVMDEAEDSDMIASATSAAQDAYSSAASAASKHYSSALSVVSAQIYGTPKPVHEQLLSSVSAAYNNALSTARNKLDDALTVISSGVYAQPTRTSSSDSLHWAKRVESIAAERLNEGRLWADVQYQSALIALGLTEPRPTSTGDKMKQQAKLNYYAGLGVAQERYIKFVSAASVAWASATATPTPTDLTGSASSLASKAGASASSVAGEAQEAAKSAYSAATEGVGSAAGAVESKMSSLVDAAEEQVYSAGAAIGMRWETILSEISAQVYGEPTPIGFFDKMIESAESGASAGKQTAAEAVRTAQQAAATAPGEAAKQMERVEEIVSELIQGKEPSFKESVLARLERIYATAGSLAGEATASAKSVASQATDAVKDGVKQAKDEL</sequence>
<evidence type="ECO:0008006" key="5">
    <source>
        <dbReference type="Google" id="ProtNLM"/>
    </source>
</evidence>
<protein>
    <recommendedName>
        <fullName evidence="5">Transcription factor hoxa13</fullName>
    </recommendedName>
</protein>
<dbReference type="EMBL" id="NJEU01000115">
    <property type="protein sequence ID" value="PHH81509.1"/>
    <property type="molecule type" value="Genomic_DNA"/>
</dbReference>
<dbReference type="PANTHER" id="PTHR23242:SF9">
    <property type="entry name" value="TRANSCRIPTION FACTOR HOXA13"/>
    <property type="match status" value="1"/>
</dbReference>
<evidence type="ECO:0000256" key="1">
    <source>
        <dbReference type="SAM" id="MobiDB-lite"/>
    </source>
</evidence>
<proteinExistence type="predicted"/>
<keyword evidence="2" id="KW-0812">Transmembrane</keyword>
<evidence type="ECO:0000313" key="3">
    <source>
        <dbReference type="EMBL" id="PHH81509.1"/>
    </source>
</evidence>
<feature type="region of interest" description="Disordered" evidence="1">
    <location>
        <begin position="1"/>
        <end position="26"/>
    </location>
</feature>
<feature type="compositionally biased region" description="Basic and acidic residues" evidence="1">
    <location>
        <begin position="1173"/>
        <end position="1185"/>
    </location>
</feature>
<feature type="region of interest" description="Disordered" evidence="1">
    <location>
        <begin position="1160"/>
        <end position="1185"/>
    </location>
</feature>
<dbReference type="AlphaFoldDB" id="A0A2C5Y0S0"/>
<reference evidence="3 4" key="1">
    <citation type="submission" date="2017-06" db="EMBL/GenBank/DDBJ databases">
        <title>Ant-infecting Ophiocordyceps genomes reveal a high diversity of potential behavioral manipulation genes and a possible major role for enterotoxins.</title>
        <authorList>
            <person name="De Bekker C."/>
            <person name="Evans H.C."/>
            <person name="Brachmann A."/>
            <person name="Hughes D.P."/>
        </authorList>
    </citation>
    <scope>NUCLEOTIDE SEQUENCE [LARGE SCALE GENOMIC DNA]</scope>
    <source>
        <strain evidence="3 4">1348a</strain>
    </source>
</reference>
<feature type="region of interest" description="Disordered" evidence="1">
    <location>
        <begin position="601"/>
        <end position="622"/>
    </location>
</feature>
<feature type="compositionally biased region" description="Basic and acidic residues" evidence="1">
    <location>
        <begin position="768"/>
        <end position="779"/>
    </location>
</feature>
<dbReference type="PANTHER" id="PTHR23242">
    <property type="entry name" value="TRANSCRIPTION FACTOR HOXA13"/>
    <property type="match status" value="1"/>
</dbReference>
<feature type="transmembrane region" description="Helical" evidence="2">
    <location>
        <begin position="34"/>
        <end position="56"/>
    </location>
</feature>
<feature type="compositionally biased region" description="Polar residues" evidence="1">
    <location>
        <begin position="682"/>
        <end position="709"/>
    </location>
</feature>
<feature type="compositionally biased region" description="Polar residues" evidence="1">
    <location>
        <begin position="1162"/>
        <end position="1171"/>
    </location>
</feature>
<feature type="compositionally biased region" description="Low complexity" evidence="1">
    <location>
        <begin position="1"/>
        <end position="13"/>
    </location>
</feature>
<feature type="compositionally biased region" description="Polar residues" evidence="1">
    <location>
        <begin position="285"/>
        <end position="299"/>
    </location>
</feature>
<feature type="compositionally biased region" description="Polar residues" evidence="1">
    <location>
        <begin position="602"/>
        <end position="622"/>
    </location>
</feature>
<organism evidence="3 4">
    <name type="scientific">Ophiocordyceps australis</name>
    <dbReference type="NCBI Taxonomy" id="1399860"/>
    <lineage>
        <taxon>Eukaryota</taxon>
        <taxon>Fungi</taxon>
        <taxon>Dikarya</taxon>
        <taxon>Ascomycota</taxon>
        <taxon>Pezizomycotina</taxon>
        <taxon>Sordariomycetes</taxon>
        <taxon>Hypocreomycetidae</taxon>
        <taxon>Hypocreales</taxon>
        <taxon>Ophiocordycipitaceae</taxon>
        <taxon>Ophiocordyceps</taxon>
    </lineage>
</organism>
<dbReference type="OrthoDB" id="3260408at2759"/>
<dbReference type="Proteomes" id="UP000224854">
    <property type="component" value="Unassembled WGS sequence"/>
</dbReference>
<comment type="caution">
    <text evidence="3">The sequence shown here is derived from an EMBL/GenBank/DDBJ whole genome shotgun (WGS) entry which is preliminary data.</text>
</comment>
<feature type="region of interest" description="Disordered" evidence="1">
    <location>
        <begin position="682"/>
        <end position="728"/>
    </location>
</feature>
<feature type="region of interest" description="Disordered" evidence="1">
    <location>
        <begin position="747"/>
        <end position="779"/>
    </location>
</feature>
<name>A0A2C5Y0S0_9HYPO</name>
<gene>
    <name evidence="3" type="ORF">CDD82_611</name>
</gene>
<keyword evidence="2" id="KW-0472">Membrane</keyword>